<accession>A0AAP9EUZ2</accession>
<sequence>MTSALNGQNKPLVESYKNANGQWVPTTVVAETCGTTDLGAPIACNFLSTAQTNVANGVAGLDANGSVVAPINTVSSVIAHSYIGAGWLSAWQNYTARPSFSSGWNNGDPFVYPNVTLIGGHEDHDDGYLKVTGSPWSMSDAGGALAAIYDTVGDQGTARNGAGNDDAISLFVGTQISPPRLRLGQDIVDSLAGGDGLARTVQLSGTSITVKPALNAAQIRLLRQWMRVYANYDAPGGNAKGGDFWKNWNGDIDKGSVFIPNLYYGYIKSWSSSSTSTVLSIVSDPFSRQSGWRTESSSNTVTTAPGTNSGDIIDSDSDSPTWTYKNPAVFIGLANKKFNMNQTVACLTTEEDTLSRQCEGNEIDLWGGNDAARRAINGLTISYGGSRPANGSYNLGLAGGTANEIVMAPEWYTTAVQSDPLYVAPLAGPSLDVSGGNTTAVMASFAQSTNTGPNTFGPYMYIRPTIWTSRFASDGSGTDFQNETVSYGVSVGGKRGELGTIQEHIELNPQSAKNGIGLCGYNTCSYFDANGQIIAGGDIIPGTGKSLYTADKNGSRAAYIFADNTYQMNVAFNLPSGTSKSNSGAQGAQTLHVKGGILADNNIVVAPNKAFGFQDSQGALIGYEYLVDASTSSGPEIHTVVSPKSGFDGTYYVDATTVLKSLKVTGDTVTNGRLNVGTYNLASLPSSGAFDGAQVWCSDCKLNGISGVPAYWHASASKWTDSQNGTLVN</sequence>
<evidence type="ECO:0000313" key="2">
    <source>
        <dbReference type="EMBL" id="QEH97589.1"/>
    </source>
</evidence>
<organism evidence="2 3">
    <name type="scientific">Gluconobacter thailandicus</name>
    <dbReference type="NCBI Taxonomy" id="257438"/>
    <lineage>
        <taxon>Bacteria</taxon>
        <taxon>Pseudomonadati</taxon>
        <taxon>Pseudomonadota</taxon>
        <taxon>Alphaproteobacteria</taxon>
        <taxon>Acetobacterales</taxon>
        <taxon>Acetobacteraceae</taxon>
        <taxon>Gluconobacter</taxon>
    </lineage>
</organism>
<evidence type="ECO:0000313" key="3">
    <source>
        <dbReference type="Proteomes" id="UP000323560"/>
    </source>
</evidence>
<proteinExistence type="predicted"/>
<protein>
    <submittedName>
        <fullName evidence="2">Uncharacterized protein</fullName>
    </submittedName>
</protein>
<dbReference type="EMBL" id="CP043043">
    <property type="protein sequence ID" value="QEH97589.1"/>
    <property type="molecule type" value="Genomic_DNA"/>
</dbReference>
<feature type="region of interest" description="Disordered" evidence="1">
    <location>
        <begin position="290"/>
        <end position="317"/>
    </location>
</feature>
<reference evidence="2 3" key="1">
    <citation type="submission" date="2019-08" db="EMBL/GenBank/DDBJ databases">
        <title>Gluconobacter frateurii HD924 genome.</title>
        <authorList>
            <person name="Liu Y."/>
            <person name="Zhang P."/>
        </authorList>
    </citation>
    <scope>NUCLEOTIDE SEQUENCE [LARGE SCALE GENOMIC DNA]</scope>
    <source>
        <strain evidence="2 3">HD924</strain>
    </source>
</reference>
<evidence type="ECO:0000256" key="1">
    <source>
        <dbReference type="SAM" id="MobiDB-lite"/>
    </source>
</evidence>
<name>A0AAP9EUZ2_GLUTH</name>
<dbReference type="Proteomes" id="UP000323560">
    <property type="component" value="Chromosome"/>
</dbReference>
<dbReference type="AlphaFoldDB" id="A0AAP9EUZ2"/>
<dbReference type="KEGG" id="gti:FXF46_05325"/>
<gene>
    <name evidence="2" type="ORF">FXF46_05325</name>
</gene>
<feature type="compositionally biased region" description="Polar residues" evidence="1">
    <location>
        <begin position="290"/>
        <end position="308"/>
    </location>
</feature>